<keyword evidence="1" id="KW-0812">Transmembrane</keyword>
<keyword evidence="3" id="KW-1185">Reference proteome</keyword>
<feature type="transmembrane region" description="Helical" evidence="1">
    <location>
        <begin position="334"/>
        <end position="357"/>
    </location>
</feature>
<evidence type="ECO:0000313" key="3">
    <source>
        <dbReference type="Proteomes" id="UP000249341"/>
    </source>
</evidence>
<evidence type="ECO:0000313" key="2">
    <source>
        <dbReference type="EMBL" id="RAK35629.1"/>
    </source>
</evidence>
<feature type="transmembrane region" description="Helical" evidence="1">
    <location>
        <begin position="492"/>
        <end position="516"/>
    </location>
</feature>
<dbReference type="Proteomes" id="UP000249341">
    <property type="component" value="Unassembled WGS sequence"/>
</dbReference>
<feature type="transmembrane region" description="Helical" evidence="1">
    <location>
        <begin position="230"/>
        <end position="247"/>
    </location>
</feature>
<comment type="caution">
    <text evidence="2">The sequence shown here is derived from an EMBL/GenBank/DDBJ whole genome shotgun (WGS) entry which is preliminary data.</text>
</comment>
<name>A0A327ZC19_9ACTN</name>
<feature type="transmembrane region" description="Helical" evidence="1">
    <location>
        <begin position="452"/>
        <end position="472"/>
    </location>
</feature>
<accession>A0A327ZC19</accession>
<feature type="transmembrane region" description="Helical" evidence="1">
    <location>
        <begin position="421"/>
        <end position="445"/>
    </location>
</feature>
<organism evidence="2 3">
    <name type="scientific">Actinoplanes lutulentus</name>
    <dbReference type="NCBI Taxonomy" id="1287878"/>
    <lineage>
        <taxon>Bacteria</taxon>
        <taxon>Bacillati</taxon>
        <taxon>Actinomycetota</taxon>
        <taxon>Actinomycetes</taxon>
        <taxon>Micromonosporales</taxon>
        <taxon>Micromonosporaceae</taxon>
        <taxon>Actinoplanes</taxon>
    </lineage>
</organism>
<gene>
    <name evidence="2" type="ORF">B0I29_109102</name>
</gene>
<keyword evidence="1" id="KW-1133">Transmembrane helix</keyword>
<dbReference type="EMBL" id="QLMJ01000009">
    <property type="protein sequence ID" value="RAK35629.1"/>
    <property type="molecule type" value="Genomic_DNA"/>
</dbReference>
<evidence type="ECO:0000256" key="1">
    <source>
        <dbReference type="SAM" id="Phobius"/>
    </source>
</evidence>
<dbReference type="AlphaFoldDB" id="A0A327ZC19"/>
<proteinExistence type="predicted"/>
<feature type="transmembrane region" description="Helical" evidence="1">
    <location>
        <begin position="185"/>
        <end position="203"/>
    </location>
</feature>
<reference evidence="2 3" key="1">
    <citation type="submission" date="2018-06" db="EMBL/GenBank/DDBJ databases">
        <title>Genomic Encyclopedia of Type Strains, Phase III (KMG-III): the genomes of soil and plant-associated and newly described type strains.</title>
        <authorList>
            <person name="Whitman W."/>
        </authorList>
    </citation>
    <scope>NUCLEOTIDE SEQUENCE [LARGE SCALE GENOMIC DNA]</scope>
    <source>
        <strain evidence="2 3">CGMCC 4.7090</strain>
    </source>
</reference>
<keyword evidence="1" id="KW-0472">Membrane</keyword>
<feature type="transmembrane region" description="Helical" evidence="1">
    <location>
        <begin position="122"/>
        <end position="143"/>
    </location>
</feature>
<protein>
    <submittedName>
        <fullName evidence="2">ABC-2 type transport system permease protein</fullName>
    </submittedName>
</protein>
<dbReference type="RefSeq" id="WP_111650651.1">
    <property type="nucleotide sequence ID" value="NZ_JACHWI010000006.1"/>
</dbReference>
<feature type="transmembrane region" description="Helical" evidence="1">
    <location>
        <begin position="289"/>
        <end position="306"/>
    </location>
</feature>
<sequence length="523" mass="53745">MTGVLIAFNLRLERRALPLWIAGVGLLFLIQSTQSQSLYDTPEKLAQLRATLGGNTAVIAMSGPPELLGTIGNEIVFEMFAFAAIIVALMNMFLVGRHTRADEEAGRAELIRSAQVSRHSPLYAALALAAIANTAVAVVVFAATAGTGLDKTGSALTALALAGVGLVFAAVTALAAQIFEHTRGVYGLTGSIIGASYALRAAGDAGNPALAWVSPIGWGQRTFPFGPGRWWPLLLILGTLSALTLAAHKTLDRRDVGAGLIRPRLGRPRASRALRGPSGLAWRLHRGTVIGWTAGVGLLGAAYGSIGDSIEQYIADNPEVAAYLPGGAADVVDAYLALSLTLCALLAAAFGVSATLRARAEETAGRAEVVLAASTGRAAWLASHVGVALAGSALVLVTAGFGEGLAYGMTVDEPGQAIRMAGAALVYLPAVWAIIAVAVLGFGWLARAAAAAGWVALGYCAVVALFADSFRLPDWSQQASPFAHVPAAPLDAVTAGPIVTLAVIVAVLVAAGFAGFRRRDVGY</sequence>
<feature type="transmembrane region" description="Helical" evidence="1">
    <location>
        <begin position="75"/>
        <end position="95"/>
    </location>
</feature>
<feature type="transmembrane region" description="Helical" evidence="1">
    <location>
        <begin position="155"/>
        <end position="178"/>
    </location>
</feature>
<dbReference type="OrthoDB" id="2014935at2"/>
<feature type="transmembrane region" description="Helical" evidence="1">
    <location>
        <begin position="378"/>
        <end position="401"/>
    </location>
</feature>